<dbReference type="AlphaFoldDB" id="A0A8S4QYQ8"/>
<evidence type="ECO:0000256" key="1">
    <source>
        <dbReference type="SAM" id="MobiDB-lite"/>
    </source>
</evidence>
<comment type="caution">
    <text evidence="2">The sequence shown here is derived from an EMBL/GenBank/DDBJ whole genome shotgun (WGS) entry which is preliminary data.</text>
</comment>
<evidence type="ECO:0000313" key="3">
    <source>
        <dbReference type="Proteomes" id="UP000838756"/>
    </source>
</evidence>
<organism evidence="2 3">
    <name type="scientific">Pararge aegeria aegeria</name>
    <dbReference type="NCBI Taxonomy" id="348720"/>
    <lineage>
        <taxon>Eukaryota</taxon>
        <taxon>Metazoa</taxon>
        <taxon>Ecdysozoa</taxon>
        <taxon>Arthropoda</taxon>
        <taxon>Hexapoda</taxon>
        <taxon>Insecta</taxon>
        <taxon>Pterygota</taxon>
        <taxon>Neoptera</taxon>
        <taxon>Endopterygota</taxon>
        <taxon>Lepidoptera</taxon>
        <taxon>Glossata</taxon>
        <taxon>Ditrysia</taxon>
        <taxon>Papilionoidea</taxon>
        <taxon>Nymphalidae</taxon>
        <taxon>Satyrinae</taxon>
        <taxon>Satyrini</taxon>
        <taxon>Parargina</taxon>
        <taxon>Pararge</taxon>
    </lineage>
</organism>
<evidence type="ECO:0000313" key="2">
    <source>
        <dbReference type="EMBL" id="CAH2228085.1"/>
    </source>
</evidence>
<name>A0A8S4QYQ8_9NEOP</name>
<feature type="region of interest" description="Disordered" evidence="1">
    <location>
        <begin position="163"/>
        <end position="205"/>
    </location>
</feature>
<reference evidence="2" key="1">
    <citation type="submission" date="2022-03" db="EMBL/GenBank/DDBJ databases">
        <authorList>
            <person name="Lindestad O."/>
        </authorList>
    </citation>
    <scope>NUCLEOTIDE SEQUENCE</scope>
</reference>
<feature type="compositionally biased region" description="Polar residues" evidence="1">
    <location>
        <begin position="191"/>
        <end position="205"/>
    </location>
</feature>
<protein>
    <submittedName>
        <fullName evidence="2">Jg27675 protein</fullName>
    </submittedName>
</protein>
<dbReference type="EMBL" id="CAKXAJ010023730">
    <property type="protein sequence ID" value="CAH2228085.1"/>
    <property type="molecule type" value="Genomic_DNA"/>
</dbReference>
<keyword evidence="3" id="KW-1185">Reference proteome</keyword>
<sequence length="284" mass="32361">MYCKEPAIKKQKFDAENDTQYIETFTQDEYNMATSDTEITRSLPQKNKSPILENRQRSYKKYLEQRSNTLLKKLSRFPRTVLDENVIESKFFNEPKDLGNKFENSVTIEESPEKCVNTVEGDRKSNLDCELIIETQCTDIDSQKENCLSPKVAQISQILESSPKTRNPFKLTPSQCSENDPEGSHKEKSPKTLQTSPILLSSPINKNPFKLKPSCSENDSVLEDSQAFNSLSQKSPILVRSNTFKFKEAQLSSDTGFSESVIDNTFPYEDLVVPVDPEVTKVYI</sequence>
<accession>A0A8S4QYQ8</accession>
<dbReference type="Proteomes" id="UP000838756">
    <property type="component" value="Unassembled WGS sequence"/>
</dbReference>
<gene>
    <name evidence="2" type="primary">jg27675</name>
    <name evidence="2" type="ORF">PAEG_LOCUS8187</name>
</gene>
<proteinExistence type="predicted"/>
<dbReference type="OrthoDB" id="26491at2759"/>